<evidence type="ECO:0000313" key="2">
    <source>
        <dbReference type="EMBL" id="CEK88715.1"/>
    </source>
</evidence>
<protein>
    <submittedName>
        <fullName evidence="2">Uncharacterized protein</fullName>
    </submittedName>
</protein>
<name>A0A0B7B9E6_9EUPU</name>
<dbReference type="AlphaFoldDB" id="A0A0B7B9E6"/>
<evidence type="ECO:0000256" key="1">
    <source>
        <dbReference type="SAM" id="MobiDB-lite"/>
    </source>
</evidence>
<feature type="compositionally biased region" description="Basic residues" evidence="1">
    <location>
        <begin position="1"/>
        <end position="10"/>
    </location>
</feature>
<proteinExistence type="predicted"/>
<feature type="region of interest" description="Disordered" evidence="1">
    <location>
        <begin position="1"/>
        <end position="22"/>
    </location>
</feature>
<gene>
    <name evidence="2" type="primary">ORF166635</name>
</gene>
<organism evidence="2">
    <name type="scientific">Arion vulgaris</name>
    <dbReference type="NCBI Taxonomy" id="1028688"/>
    <lineage>
        <taxon>Eukaryota</taxon>
        <taxon>Metazoa</taxon>
        <taxon>Spiralia</taxon>
        <taxon>Lophotrochozoa</taxon>
        <taxon>Mollusca</taxon>
        <taxon>Gastropoda</taxon>
        <taxon>Heterobranchia</taxon>
        <taxon>Euthyneura</taxon>
        <taxon>Panpulmonata</taxon>
        <taxon>Eupulmonata</taxon>
        <taxon>Stylommatophora</taxon>
        <taxon>Helicina</taxon>
        <taxon>Arionoidea</taxon>
        <taxon>Arionidae</taxon>
        <taxon>Arion</taxon>
    </lineage>
</organism>
<reference evidence="2" key="1">
    <citation type="submission" date="2014-12" db="EMBL/GenBank/DDBJ databases">
        <title>Insight into the proteome of Arion vulgaris.</title>
        <authorList>
            <person name="Aradska J."/>
            <person name="Bulat T."/>
            <person name="Smidak R."/>
            <person name="Sarate P."/>
            <person name="Gangsoo J."/>
            <person name="Sialana F."/>
            <person name="Bilban M."/>
            <person name="Lubec G."/>
        </authorList>
    </citation>
    <scope>NUCLEOTIDE SEQUENCE</scope>
    <source>
        <tissue evidence="2">Skin</tissue>
    </source>
</reference>
<sequence length="52" mass="5864">MSQLLRHRGLSHSPPGSPIFAQPHPADVKAVHFGEDVQQYITIILNQQFSRI</sequence>
<dbReference type="EMBL" id="HACG01041850">
    <property type="protein sequence ID" value="CEK88715.1"/>
    <property type="molecule type" value="Transcribed_RNA"/>
</dbReference>
<accession>A0A0B7B9E6</accession>